<reference evidence="3" key="1">
    <citation type="submission" date="2017-05" db="EMBL/GenBank/DDBJ databases">
        <authorList>
            <person name="Sung H."/>
        </authorList>
    </citation>
    <scope>NUCLEOTIDE SEQUENCE [LARGE SCALE GENOMIC DNA]</scope>
    <source>
        <strain evidence="3">AR23208</strain>
    </source>
</reference>
<dbReference type="NCBIfam" id="TIGR02894">
    <property type="entry name" value="DNA_bind_RsfA"/>
    <property type="match status" value="1"/>
</dbReference>
<dbReference type="RefSeq" id="WP_087457552.1">
    <property type="nucleotide sequence ID" value="NZ_CP021434.1"/>
</dbReference>
<evidence type="ECO:0000313" key="3">
    <source>
        <dbReference type="Proteomes" id="UP000195437"/>
    </source>
</evidence>
<dbReference type="PANTHER" id="PTHR41302:SF2">
    <property type="entry name" value="PRESPORE SPECIFIC TRANSCRIPTIONAL ACTIVATOR RSFA"/>
    <property type="match status" value="1"/>
</dbReference>
<evidence type="ECO:0008006" key="4">
    <source>
        <dbReference type="Google" id="ProtNLM"/>
    </source>
</evidence>
<protein>
    <recommendedName>
        <fullName evidence="4">RsfA family transcriptional regulator</fullName>
    </recommendedName>
</protein>
<keyword evidence="3" id="KW-1185">Reference proteome</keyword>
<dbReference type="OrthoDB" id="2845592at2"/>
<dbReference type="KEGG" id="tum:CBW65_15135"/>
<dbReference type="EMBL" id="CP021434">
    <property type="protein sequence ID" value="ARU62190.1"/>
    <property type="molecule type" value="Genomic_DNA"/>
</dbReference>
<dbReference type="Proteomes" id="UP000195437">
    <property type="component" value="Chromosome"/>
</dbReference>
<evidence type="ECO:0000313" key="2">
    <source>
        <dbReference type="EMBL" id="ARU62190.1"/>
    </source>
</evidence>
<dbReference type="AlphaFoldDB" id="A0A1Y0IPH0"/>
<organism evidence="2 3">
    <name type="scientific">Tumebacillus avium</name>
    <dbReference type="NCBI Taxonomy" id="1903704"/>
    <lineage>
        <taxon>Bacteria</taxon>
        <taxon>Bacillati</taxon>
        <taxon>Bacillota</taxon>
        <taxon>Bacilli</taxon>
        <taxon>Bacillales</taxon>
        <taxon>Alicyclobacillaceae</taxon>
        <taxon>Tumebacillus</taxon>
    </lineage>
</organism>
<name>A0A1Y0IPH0_9BACL</name>
<sequence length="208" mass="23122">MKKVRQDAWSQADDSLLAEIILRHVRTGSTQLAAFQEASKSLGRTAAATGYRWNAIVRKEYAAQIEIAKAQWRDEKGQVKADGMVPSVLSVFVPEETAAAPALDWPDVLKFLKGQKGEIGQLQTRLAQLERELAVKTAETVRLAEENRSLGSELNRVGQELSIVKDDYSALVGIMERARKMALVGEQLIEENPVAFVMEENGNLERMK</sequence>
<proteinExistence type="predicted"/>
<accession>A0A1Y0IPH0</accession>
<feature type="coiled-coil region" evidence="1">
    <location>
        <begin position="112"/>
        <end position="146"/>
    </location>
</feature>
<keyword evidence="1" id="KW-0175">Coiled coil</keyword>
<dbReference type="PANTHER" id="PTHR41302">
    <property type="entry name" value="PRESPORE-SPECIFIC TRANSCRIPTIONAL REGULATOR RSFA-RELATED"/>
    <property type="match status" value="1"/>
</dbReference>
<gene>
    <name evidence="2" type="ORF">CBW65_15135</name>
</gene>
<dbReference type="InterPro" id="IPR014243">
    <property type="entry name" value="RsfA-like"/>
</dbReference>
<evidence type="ECO:0000256" key="1">
    <source>
        <dbReference type="SAM" id="Coils"/>
    </source>
</evidence>